<sequence length="163" mass="18902">MTDRLFPIWRDPEIVKLSREGKLKMTNKEDQTKPNSICVNHDWVFENRMLLSDPPQRNKVCRKCGERGRDTIGEPSKDEYSEIMKKITDNPKSCAKVMNFCNKCKKMTVHKAGVIDGCLECGGHNPDYTNFIKEIRKIPINSREKQIIEMVIEKLKTSDKGDR</sequence>
<organism evidence="1">
    <name type="scientific">marine sediment metagenome</name>
    <dbReference type="NCBI Taxonomy" id="412755"/>
    <lineage>
        <taxon>unclassified sequences</taxon>
        <taxon>metagenomes</taxon>
        <taxon>ecological metagenomes</taxon>
    </lineage>
</organism>
<gene>
    <name evidence="1" type="ORF">LCGC14_0556440</name>
</gene>
<evidence type="ECO:0000313" key="1">
    <source>
        <dbReference type="EMBL" id="KKN57986.1"/>
    </source>
</evidence>
<protein>
    <submittedName>
        <fullName evidence="1">Uncharacterized protein</fullName>
    </submittedName>
</protein>
<accession>A0A0F9U9N5</accession>
<dbReference type="AlphaFoldDB" id="A0A0F9U9N5"/>
<reference evidence="1" key="1">
    <citation type="journal article" date="2015" name="Nature">
        <title>Complex archaea that bridge the gap between prokaryotes and eukaryotes.</title>
        <authorList>
            <person name="Spang A."/>
            <person name="Saw J.H."/>
            <person name="Jorgensen S.L."/>
            <person name="Zaremba-Niedzwiedzka K."/>
            <person name="Martijn J."/>
            <person name="Lind A.E."/>
            <person name="van Eijk R."/>
            <person name="Schleper C."/>
            <person name="Guy L."/>
            <person name="Ettema T.J."/>
        </authorList>
    </citation>
    <scope>NUCLEOTIDE SEQUENCE</scope>
</reference>
<comment type="caution">
    <text evidence="1">The sequence shown here is derived from an EMBL/GenBank/DDBJ whole genome shotgun (WGS) entry which is preliminary data.</text>
</comment>
<proteinExistence type="predicted"/>
<name>A0A0F9U9N5_9ZZZZ</name>
<dbReference type="EMBL" id="LAZR01000780">
    <property type="protein sequence ID" value="KKN57986.1"/>
    <property type="molecule type" value="Genomic_DNA"/>
</dbReference>